<dbReference type="Proteomes" id="UP000230842">
    <property type="component" value="Unassembled WGS sequence"/>
</dbReference>
<dbReference type="EMBL" id="PGEZ01000001">
    <property type="protein sequence ID" value="PJJ56608.1"/>
    <property type="molecule type" value="Genomic_DNA"/>
</dbReference>
<gene>
    <name evidence="1" type="ORF">CLV56_0817</name>
</gene>
<sequence>MEVRARLIATRLPEEPAAAVVVLHGGGGRRGTTVVSPTQPSVLRMVPIAKRLAHAGRGRLAVFRLLNSTRGWNPGRTPVDDVRWALERLRTEHRLDVPVSLVGHSLGGRAAILAGAHPSVSSVVALNPYLYATDGDTDLDGRSVLIVHGTDDRVADPAIAAAVSHALERSAHVTFVRVRGGKHAMLRRHHLFDGLAAGFVTTTLLGAPPRGALADVLAGRAGTDV</sequence>
<name>A0A0B2BPI1_9ACTN</name>
<dbReference type="Gene3D" id="3.40.50.1820">
    <property type="entry name" value="alpha/beta hydrolase"/>
    <property type="match status" value="1"/>
</dbReference>
<dbReference type="OrthoDB" id="3366509at2"/>
<dbReference type="RefSeq" id="WP_039345773.1">
    <property type="nucleotide sequence ID" value="NZ_PGEZ01000001.1"/>
</dbReference>
<evidence type="ECO:0000313" key="2">
    <source>
        <dbReference type="Proteomes" id="UP000230842"/>
    </source>
</evidence>
<comment type="caution">
    <text evidence="1">The sequence shown here is derived from an EMBL/GenBank/DDBJ whole genome shotgun (WGS) entry which is preliminary data.</text>
</comment>
<keyword evidence="2" id="KW-1185">Reference proteome</keyword>
<dbReference type="AlphaFoldDB" id="A0A0B2BPI1"/>
<evidence type="ECO:0008006" key="3">
    <source>
        <dbReference type="Google" id="ProtNLM"/>
    </source>
</evidence>
<organism evidence="1 2">
    <name type="scientific">Mumia flava</name>
    <dbReference type="NCBI Taxonomy" id="1348852"/>
    <lineage>
        <taxon>Bacteria</taxon>
        <taxon>Bacillati</taxon>
        <taxon>Actinomycetota</taxon>
        <taxon>Actinomycetes</taxon>
        <taxon>Propionibacteriales</taxon>
        <taxon>Nocardioidaceae</taxon>
        <taxon>Mumia</taxon>
    </lineage>
</organism>
<dbReference type="SUPFAM" id="SSF53474">
    <property type="entry name" value="alpha/beta-Hydrolases"/>
    <property type="match status" value="1"/>
</dbReference>
<evidence type="ECO:0000313" key="1">
    <source>
        <dbReference type="EMBL" id="PJJ56608.1"/>
    </source>
</evidence>
<proteinExistence type="predicted"/>
<dbReference type="InterPro" id="IPR029058">
    <property type="entry name" value="AB_hydrolase_fold"/>
</dbReference>
<accession>A0A0B2BPI1</accession>
<protein>
    <recommendedName>
        <fullName evidence="3">Alpha/beta hydrolase</fullName>
    </recommendedName>
</protein>
<reference evidence="1 2" key="1">
    <citation type="submission" date="2017-11" db="EMBL/GenBank/DDBJ databases">
        <title>Genomic Encyclopedia of Archaeal and Bacterial Type Strains, Phase II (KMG-II): From Individual Species to Whole Genera.</title>
        <authorList>
            <person name="Goeker M."/>
        </authorList>
    </citation>
    <scope>NUCLEOTIDE SEQUENCE [LARGE SCALE GENOMIC DNA]</scope>
    <source>
        <strain evidence="1 2">DSM 27763</strain>
    </source>
</reference>